<dbReference type="eggNOG" id="COG1696">
    <property type="taxonomic scope" value="Bacteria"/>
</dbReference>
<name>V8CC66_9HELI</name>
<evidence type="ECO:0000256" key="9">
    <source>
        <dbReference type="SAM" id="Phobius"/>
    </source>
</evidence>
<organism evidence="10 11">
    <name type="scientific">Helicobacter macacae MIT 99-5501</name>
    <dbReference type="NCBI Taxonomy" id="1357400"/>
    <lineage>
        <taxon>Bacteria</taxon>
        <taxon>Pseudomonadati</taxon>
        <taxon>Campylobacterota</taxon>
        <taxon>Epsilonproteobacteria</taxon>
        <taxon>Campylobacterales</taxon>
        <taxon>Helicobacteraceae</taxon>
        <taxon>Helicobacter</taxon>
    </lineage>
</organism>
<evidence type="ECO:0000313" key="11">
    <source>
        <dbReference type="Proteomes" id="UP000018731"/>
    </source>
</evidence>
<protein>
    <recommendedName>
        <fullName evidence="12">MBOAT family protein</fullName>
    </recommendedName>
</protein>
<comment type="subcellular location">
    <subcellularLocation>
        <location evidence="1">Cell membrane</location>
        <topology evidence="1">Multi-pass membrane protein</topology>
    </subcellularLocation>
</comment>
<keyword evidence="3 7" id="KW-1003">Cell membrane</keyword>
<evidence type="ECO:0008006" key="12">
    <source>
        <dbReference type="Google" id="ProtNLM"/>
    </source>
</evidence>
<keyword evidence="4 9" id="KW-0812">Transmembrane</keyword>
<evidence type="ECO:0000256" key="2">
    <source>
        <dbReference type="ARBA" id="ARBA00010323"/>
    </source>
</evidence>
<feature type="transmembrane region" description="Helical" evidence="9">
    <location>
        <begin position="223"/>
        <end position="244"/>
    </location>
</feature>
<keyword evidence="5 9" id="KW-1133">Transmembrane helix</keyword>
<feature type="transmembrane region" description="Helical" evidence="9">
    <location>
        <begin position="539"/>
        <end position="561"/>
    </location>
</feature>
<feature type="region of interest" description="Disordered" evidence="8">
    <location>
        <begin position="394"/>
        <end position="443"/>
    </location>
</feature>
<dbReference type="GO" id="GO:0005886">
    <property type="term" value="C:plasma membrane"/>
    <property type="evidence" value="ECO:0007669"/>
    <property type="project" value="UniProtKB-SubCell"/>
</dbReference>
<feature type="compositionally biased region" description="Basic and acidic residues" evidence="8">
    <location>
        <begin position="419"/>
        <end position="433"/>
    </location>
</feature>
<evidence type="ECO:0000256" key="5">
    <source>
        <dbReference type="ARBA" id="ARBA00022989"/>
    </source>
</evidence>
<feature type="transmembrane region" description="Helical" evidence="9">
    <location>
        <begin position="113"/>
        <end position="132"/>
    </location>
</feature>
<sequence>MFFSIEFGLAFFAFFVAYWLCRANHRLQNLVLLTANYAILLLLGNAFVAIVLACYTLFIYAASIAIAKSESKAVFLAFVALSICNLSFFKYYANFKDGFESILTFFHLNIANIDILMPLGLSFYTFASITYLRSIYEAKRDKATLSYQAPSDASNINPTTQILPTSPSGVADYVIEKNPKLQSLPNLAIYLSFFPTIIAGPIIRSDFFFSQLHATRFWRAKNAHLIIVLLCFGIVKKVLFATYASSYSSPILANPLNHNSLELALAMCGYSVEIYCDFSGYVDLVSAVALMLGFVLPPNFNMPYMARNLKDFWARWHISLSTFIRDFIYIPLGGSRCGFLRTQFALLVAFVLSGIWHGSTINFMIWGLAHGLGIVWLNTLKHFSHNTYKSTTPNLTQQEKSIKTSTKSASKTSAKSKTHQKDSKDSTPKDFTSKDSLASQPKQPSPYLFGSSAFGVFLSSFCTFTFVTIAWVFFRFRELDESLGFLSAFWENLSKPIYLSETLIALCGLLLFALYPKLQNFKRSCIYTLYKVPPIAKPLVLAFVWLVAFCFMPDGIPNFIYANF</sequence>
<dbReference type="AlphaFoldDB" id="V8CC66"/>
<dbReference type="PIRSF" id="PIRSF016636">
    <property type="entry name" value="AlgI_DltB"/>
    <property type="match status" value="1"/>
</dbReference>
<evidence type="ECO:0000256" key="6">
    <source>
        <dbReference type="ARBA" id="ARBA00023136"/>
    </source>
</evidence>
<dbReference type="InterPro" id="IPR051085">
    <property type="entry name" value="MB_O-acyltransferase"/>
</dbReference>
<evidence type="ECO:0000256" key="3">
    <source>
        <dbReference type="ARBA" id="ARBA00022475"/>
    </source>
</evidence>
<dbReference type="GO" id="GO:0042121">
    <property type="term" value="P:alginic acid biosynthetic process"/>
    <property type="evidence" value="ECO:0007669"/>
    <property type="project" value="InterPro"/>
</dbReference>
<feature type="transmembrane region" description="Helical" evidence="9">
    <location>
        <begin position="447"/>
        <end position="474"/>
    </location>
</feature>
<feature type="transmembrane region" description="Helical" evidence="9">
    <location>
        <begin position="39"/>
        <end position="61"/>
    </location>
</feature>
<dbReference type="PIRSF" id="PIRSF500217">
    <property type="entry name" value="AlgI"/>
    <property type="match status" value="1"/>
</dbReference>
<feature type="transmembrane region" description="Helical" evidence="9">
    <location>
        <begin position="73"/>
        <end position="93"/>
    </location>
</feature>
<dbReference type="Pfam" id="PF03062">
    <property type="entry name" value="MBOAT"/>
    <property type="match status" value="1"/>
</dbReference>
<reference evidence="10 11" key="1">
    <citation type="journal article" date="2014" name="Genome Announc.">
        <title>Draft genome sequences of six enterohepatic helicobacter species isolated from humans and one from rhesus macaques.</title>
        <authorList>
            <person name="Shen Z."/>
            <person name="Sheh A."/>
            <person name="Young S.K."/>
            <person name="Abouelliel A."/>
            <person name="Ward D.V."/>
            <person name="Earl A.M."/>
            <person name="Fox J.G."/>
        </authorList>
    </citation>
    <scope>NUCLEOTIDE SEQUENCE [LARGE SCALE GENOMIC DNA]</scope>
    <source>
        <strain evidence="10 11">MIT 99-5501</strain>
    </source>
</reference>
<dbReference type="EMBL" id="AZJI01000001">
    <property type="protein sequence ID" value="ETD24934.1"/>
    <property type="molecule type" value="Genomic_DNA"/>
</dbReference>
<dbReference type="HOGENOM" id="CLU_025255_4_1_7"/>
<dbReference type="InterPro" id="IPR024194">
    <property type="entry name" value="Ac/AlaTfrase_AlgI/DltB"/>
</dbReference>
<keyword evidence="11" id="KW-1185">Reference proteome</keyword>
<gene>
    <name evidence="10" type="ORF">HMPREF2086_00268</name>
</gene>
<dbReference type="Proteomes" id="UP000018731">
    <property type="component" value="Unassembled WGS sequence"/>
</dbReference>
<keyword evidence="6 7" id="KW-0472">Membrane</keyword>
<evidence type="ECO:0000256" key="1">
    <source>
        <dbReference type="ARBA" id="ARBA00004651"/>
    </source>
</evidence>
<evidence type="ECO:0000256" key="8">
    <source>
        <dbReference type="SAM" id="MobiDB-lite"/>
    </source>
</evidence>
<keyword evidence="7" id="KW-0012">Acyltransferase</keyword>
<feature type="transmembrane region" description="Helical" evidence="9">
    <location>
        <begin position="497"/>
        <end position="518"/>
    </location>
</feature>
<dbReference type="PATRIC" id="fig|1357400.3.peg.375"/>
<dbReference type="InterPro" id="IPR004299">
    <property type="entry name" value="MBOAT_fam"/>
</dbReference>
<evidence type="ECO:0000256" key="7">
    <source>
        <dbReference type="PIRNR" id="PIRNR016636"/>
    </source>
</evidence>
<feature type="transmembrane region" description="Helical" evidence="9">
    <location>
        <begin position="281"/>
        <end position="300"/>
    </location>
</feature>
<proteinExistence type="inferred from homology"/>
<keyword evidence="7" id="KW-0808">Transferase</keyword>
<feature type="compositionally biased region" description="Low complexity" evidence="8">
    <location>
        <begin position="403"/>
        <end position="415"/>
    </location>
</feature>
<dbReference type="PANTHER" id="PTHR13285">
    <property type="entry name" value="ACYLTRANSFERASE"/>
    <property type="match status" value="1"/>
</dbReference>
<dbReference type="PANTHER" id="PTHR13285:SF18">
    <property type="entry name" value="PROTEIN-CYSTEINE N-PALMITOYLTRANSFERASE RASP"/>
    <property type="match status" value="1"/>
</dbReference>
<accession>V8CC66</accession>
<evidence type="ECO:0000256" key="4">
    <source>
        <dbReference type="ARBA" id="ARBA00022692"/>
    </source>
</evidence>
<evidence type="ECO:0000313" key="10">
    <source>
        <dbReference type="EMBL" id="ETD24934.1"/>
    </source>
</evidence>
<dbReference type="InterPro" id="IPR028362">
    <property type="entry name" value="AlgI"/>
</dbReference>
<dbReference type="STRING" id="1357400.HMPREF2086_00268"/>
<feature type="transmembrane region" description="Helical" evidence="9">
    <location>
        <begin position="339"/>
        <end position="357"/>
    </location>
</feature>
<dbReference type="GO" id="GO:0016746">
    <property type="term" value="F:acyltransferase activity"/>
    <property type="evidence" value="ECO:0007669"/>
    <property type="project" value="UniProtKB-KW"/>
</dbReference>
<feature type="transmembrane region" description="Helical" evidence="9">
    <location>
        <begin position="363"/>
        <end position="380"/>
    </location>
</feature>
<comment type="caution">
    <text evidence="10">The sequence shown here is derived from an EMBL/GenBank/DDBJ whole genome shotgun (WGS) entry which is preliminary data.</text>
</comment>
<comment type="similarity">
    <text evidence="2 7">Belongs to the membrane-bound acyltransferase family.</text>
</comment>